<keyword evidence="3" id="KW-1185">Reference proteome</keyword>
<evidence type="ECO:0000313" key="2">
    <source>
        <dbReference type="EMBL" id="GFO38040.1"/>
    </source>
</evidence>
<evidence type="ECO:0000256" key="1">
    <source>
        <dbReference type="SAM" id="MobiDB-lite"/>
    </source>
</evidence>
<evidence type="ECO:0000313" key="3">
    <source>
        <dbReference type="Proteomes" id="UP000735302"/>
    </source>
</evidence>
<reference evidence="2 3" key="1">
    <citation type="journal article" date="2021" name="Elife">
        <title>Chloroplast acquisition without the gene transfer in kleptoplastic sea slugs, Plakobranchus ocellatus.</title>
        <authorList>
            <person name="Maeda T."/>
            <person name="Takahashi S."/>
            <person name="Yoshida T."/>
            <person name="Shimamura S."/>
            <person name="Takaki Y."/>
            <person name="Nagai Y."/>
            <person name="Toyoda A."/>
            <person name="Suzuki Y."/>
            <person name="Arimoto A."/>
            <person name="Ishii H."/>
            <person name="Satoh N."/>
            <person name="Nishiyama T."/>
            <person name="Hasebe M."/>
            <person name="Maruyama T."/>
            <person name="Minagawa J."/>
            <person name="Obokata J."/>
            <person name="Shigenobu S."/>
        </authorList>
    </citation>
    <scope>NUCLEOTIDE SEQUENCE [LARGE SCALE GENOMIC DNA]</scope>
</reference>
<gene>
    <name evidence="2" type="ORF">PoB_006454500</name>
</gene>
<organism evidence="2 3">
    <name type="scientific">Plakobranchus ocellatus</name>
    <dbReference type="NCBI Taxonomy" id="259542"/>
    <lineage>
        <taxon>Eukaryota</taxon>
        <taxon>Metazoa</taxon>
        <taxon>Spiralia</taxon>
        <taxon>Lophotrochozoa</taxon>
        <taxon>Mollusca</taxon>
        <taxon>Gastropoda</taxon>
        <taxon>Heterobranchia</taxon>
        <taxon>Euthyneura</taxon>
        <taxon>Panpulmonata</taxon>
        <taxon>Sacoglossa</taxon>
        <taxon>Placobranchoidea</taxon>
        <taxon>Plakobranchidae</taxon>
        <taxon>Plakobranchus</taxon>
    </lineage>
</organism>
<proteinExistence type="predicted"/>
<dbReference type="AlphaFoldDB" id="A0AAV4D202"/>
<accession>A0AAV4D202</accession>
<dbReference type="EMBL" id="BLXT01007308">
    <property type="protein sequence ID" value="GFO38040.1"/>
    <property type="molecule type" value="Genomic_DNA"/>
</dbReference>
<feature type="region of interest" description="Disordered" evidence="1">
    <location>
        <begin position="36"/>
        <end position="83"/>
    </location>
</feature>
<name>A0AAV4D202_9GAST</name>
<dbReference type="Proteomes" id="UP000735302">
    <property type="component" value="Unassembled WGS sequence"/>
</dbReference>
<feature type="compositionally biased region" description="Basic and acidic residues" evidence="1">
    <location>
        <begin position="56"/>
        <end position="71"/>
    </location>
</feature>
<protein>
    <submittedName>
        <fullName evidence="2">Uncharacterized protein</fullName>
    </submittedName>
</protein>
<comment type="caution">
    <text evidence="2">The sequence shown here is derived from an EMBL/GenBank/DDBJ whole genome shotgun (WGS) entry which is preliminary data.</text>
</comment>
<sequence length="83" mass="9285">MLQKRHQTASKFLGEYVALRRRNGCVYSIQSINTSPQQGDLRLLGPQSGQGAGSEARTRDRRIPADLREHSLTTVPPTPQKTR</sequence>